<dbReference type="AlphaFoldDB" id="A0A367LDS0"/>
<sequence>MPFLLIIIIIIIIIAALIVYEFSSRKAAGPSLPPAPRRLPIIGNFMDMPPGDRPEYLHWLKHREAYGPISSVTFMGETLILLHDKQAAFDLLEKKSTMTAGRPALVFASMCRYSELLAFLPYGEKFRRARRFVDHQLGTRARVARFDNVQEVEVRRFLLRVLKQPGDVHRHLHTLAGAIILKMTYGYSIKPEQPDPLVELSERMATGLSLASVPLAWLVDAMPFLRHLPGMAFQKRARHCAKVTEAVVEIPYSFVRRQMVTGLYPASYTSDLVDQYSHPELSGDDEDTIKWTAAILYAAGSETTAYSLSSFVLAMVLFPHVQRKAQEELDRVIGGDRLPRLSDRDKLPYIEGVVGETFRWSPIGPLGFAHKTTESTVYNGYLIPKGATIIPSIFWFLHDPDVYPDPESFDPERYGKPRFEPDPKSVAFGFGRRICPGRYLADGTLFLTIAQTLAAFTISKAVDGRGRELEAKLETTAGVTNKVKDFPYKMVPRSAKAATLVRSIEVDQPWGEEAGCASLDDITIDE</sequence>
<evidence type="ECO:0000256" key="3">
    <source>
        <dbReference type="ARBA" id="ARBA00022617"/>
    </source>
</evidence>
<evidence type="ECO:0008006" key="13">
    <source>
        <dbReference type="Google" id="ProtNLM"/>
    </source>
</evidence>
<dbReference type="InterPro" id="IPR002401">
    <property type="entry name" value="Cyt_P450_E_grp-I"/>
</dbReference>
<evidence type="ECO:0000256" key="4">
    <source>
        <dbReference type="ARBA" id="ARBA00022723"/>
    </source>
</evidence>
<comment type="cofactor">
    <cofactor evidence="1 8">
        <name>heme</name>
        <dbReference type="ChEBI" id="CHEBI:30413"/>
    </cofactor>
</comment>
<name>A0A367LDS0_9HYPO</name>
<keyword evidence="4 8" id="KW-0479">Metal-binding</keyword>
<proteinExistence type="inferred from homology"/>
<dbReference type="GO" id="GO:0004497">
    <property type="term" value="F:monooxygenase activity"/>
    <property type="evidence" value="ECO:0007669"/>
    <property type="project" value="UniProtKB-KW"/>
</dbReference>
<dbReference type="PANTHER" id="PTHR46300">
    <property type="entry name" value="P450, PUTATIVE (EUROFUNG)-RELATED-RELATED"/>
    <property type="match status" value="1"/>
</dbReference>
<keyword evidence="12" id="KW-1185">Reference proteome</keyword>
<dbReference type="Proteomes" id="UP000253664">
    <property type="component" value="Unassembled WGS sequence"/>
</dbReference>
<keyword evidence="6 8" id="KW-0408">Iron</keyword>
<keyword evidence="5 9" id="KW-0560">Oxidoreductase</keyword>
<comment type="caution">
    <text evidence="11">The sequence shown here is derived from an EMBL/GenBank/DDBJ whole genome shotgun (WGS) entry which is preliminary data.</text>
</comment>
<evidence type="ECO:0000256" key="2">
    <source>
        <dbReference type="ARBA" id="ARBA00010617"/>
    </source>
</evidence>
<dbReference type="PRINTS" id="PR00463">
    <property type="entry name" value="EP450I"/>
</dbReference>
<reference evidence="11 12" key="1">
    <citation type="journal article" date="2015" name="BMC Genomics">
        <title>Insights from the genome of Ophiocordyceps polyrhachis-furcata to pathogenicity and host specificity in insect fungi.</title>
        <authorList>
            <person name="Wichadakul D."/>
            <person name="Kobmoo N."/>
            <person name="Ingsriswang S."/>
            <person name="Tangphatsornruang S."/>
            <person name="Chantasingh D."/>
            <person name="Luangsa-ard J.J."/>
            <person name="Eurwilaichitr L."/>
        </authorList>
    </citation>
    <scope>NUCLEOTIDE SEQUENCE [LARGE SCALE GENOMIC DNA]</scope>
    <source>
        <strain evidence="11 12">BCC 54312</strain>
    </source>
</reference>
<keyword evidence="3 8" id="KW-0349">Heme</keyword>
<feature type="transmembrane region" description="Helical" evidence="10">
    <location>
        <begin position="6"/>
        <end position="23"/>
    </location>
</feature>
<evidence type="ECO:0000256" key="7">
    <source>
        <dbReference type="ARBA" id="ARBA00023033"/>
    </source>
</evidence>
<dbReference type="STRING" id="1330021.A0A367LDS0"/>
<evidence type="ECO:0000256" key="5">
    <source>
        <dbReference type="ARBA" id="ARBA00023002"/>
    </source>
</evidence>
<evidence type="ECO:0000313" key="12">
    <source>
        <dbReference type="Proteomes" id="UP000253664"/>
    </source>
</evidence>
<dbReference type="InterPro" id="IPR036396">
    <property type="entry name" value="Cyt_P450_sf"/>
</dbReference>
<gene>
    <name evidence="11" type="ORF">L249_0049</name>
</gene>
<keyword evidence="10" id="KW-1133">Transmembrane helix</keyword>
<dbReference type="InterPro" id="IPR001128">
    <property type="entry name" value="Cyt_P450"/>
</dbReference>
<dbReference type="PROSITE" id="PS00086">
    <property type="entry name" value="CYTOCHROME_P450"/>
    <property type="match status" value="1"/>
</dbReference>
<dbReference type="GO" id="GO:0020037">
    <property type="term" value="F:heme binding"/>
    <property type="evidence" value="ECO:0007669"/>
    <property type="project" value="InterPro"/>
</dbReference>
<dbReference type="InterPro" id="IPR050364">
    <property type="entry name" value="Cytochrome_P450_fung"/>
</dbReference>
<keyword evidence="7 9" id="KW-0503">Monooxygenase</keyword>
<feature type="binding site" description="axial binding residue" evidence="8">
    <location>
        <position position="435"/>
    </location>
    <ligand>
        <name>heme</name>
        <dbReference type="ChEBI" id="CHEBI:30413"/>
    </ligand>
    <ligandPart>
        <name>Fe</name>
        <dbReference type="ChEBI" id="CHEBI:18248"/>
    </ligandPart>
</feature>
<evidence type="ECO:0000256" key="1">
    <source>
        <dbReference type="ARBA" id="ARBA00001971"/>
    </source>
</evidence>
<evidence type="ECO:0000256" key="8">
    <source>
        <dbReference type="PIRSR" id="PIRSR602401-1"/>
    </source>
</evidence>
<keyword evidence="10" id="KW-0472">Membrane</keyword>
<dbReference type="SUPFAM" id="SSF48264">
    <property type="entry name" value="Cytochrome P450"/>
    <property type="match status" value="1"/>
</dbReference>
<evidence type="ECO:0000256" key="6">
    <source>
        <dbReference type="ARBA" id="ARBA00023004"/>
    </source>
</evidence>
<dbReference type="PRINTS" id="PR00385">
    <property type="entry name" value="P450"/>
</dbReference>
<comment type="similarity">
    <text evidence="2 9">Belongs to the cytochrome P450 family.</text>
</comment>
<evidence type="ECO:0000256" key="9">
    <source>
        <dbReference type="RuleBase" id="RU000461"/>
    </source>
</evidence>
<dbReference type="GO" id="GO:0016705">
    <property type="term" value="F:oxidoreductase activity, acting on paired donors, with incorporation or reduction of molecular oxygen"/>
    <property type="evidence" value="ECO:0007669"/>
    <property type="project" value="InterPro"/>
</dbReference>
<dbReference type="OrthoDB" id="2789670at2759"/>
<protein>
    <recommendedName>
        <fullName evidence="13">Cytochrome P450</fullName>
    </recommendedName>
</protein>
<dbReference type="Gene3D" id="1.10.630.10">
    <property type="entry name" value="Cytochrome P450"/>
    <property type="match status" value="1"/>
</dbReference>
<accession>A0A367LDS0</accession>
<dbReference type="Pfam" id="PF00067">
    <property type="entry name" value="p450"/>
    <property type="match status" value="1"/>
</dbReference>
<dbReference type="InterPro" id="IPR017972">
    <property type="entry name" value="Cyt_P450_CS"/>
</dbReference>
<dbReference type="GO" id="GO:0005506">
    <property type="term" value="F:iron ion binding"/>
    <property type="evidence" value="ECO:0007669"/>
    <property type="project" value="InterPro"/>
</dbReference>
<evidence type="ECO:0000256" key="10">
    <source>
        <dbReference type="SAM" id="Phobius"/>
    </source>
</evidence>
<dbReference type="PANTHER" id="PTHR46300:SF7">
    <property type="entry name" value="P450, PUTATIVE (EUROFUNG)-RELATED"/>
    <property type="match status" value="1"/>
</dbReference>
<evidence type="ECO:0000313" key="11">
    <source>
        <dbReference type="EMBL" id="RCI12382.1"/>
    </source>
</evidence>
<keyword evidence="10" id="KW-0812">Transmembrane</keyword>
<organism evidence="11 12">
    <name type="scientific">Ophiocordyceps polyrhachis-furcata BCC 54312</name>
    <dbReference type="NCBI Taxonomy" id="1330021"/>
    <lineage>
        <taxon>Eukaryota</taxon>
        <taxon>Fungi</taxon>
        <taxon>Dikarya</taxon>
        <taxon>Ascomycota</taxon>
        <taxon>Pezizomycotina</taxon>
        <taxon>Sordariomycetes</taxon>
        <taxon>Hypocreomycetidae</taxon>
        <taxon>Hypocreales</taxon>
        <taxon>Ophiocordycipitaceae</taxon>
        <taxon>Ophiocordyceps</taxon>
    </lineage>
</organism>
<dbReference type="EMBL" id="LKCN02000007">
    <property type="protein sequence ID" value="RCI12382.1"/>
    <property type="molecule type" value="Genomic_DNA"/>
</dbReference>
<dbReference type="CDD" id="cd11065">
    <property type="entry name" value="CYP64-like"/>
    <property type="match status" value="1"/>
</dbReference>